<dbReference type="EMBL" id="OX596099">
    <property type="protein sequence ID" value="CAM9687955.1"/>
    <property type="molecule type" value="Genomic_DNA"/>
</dbReference>
<organism evidence="1 2">
    <name type="scientific">Rangifer tarandus platyrhynchus</name>
    <name type="common">Svalbard reindeer</name>
    <dbReference type="NCBI Taxonomy" id="3082113"/>
    <lineage>
        <taxon>Eukaryota</taxon>
        <taxon>Metazoa</taxon>
        <taxon>Chordata</taxon>
        <taxon>Craniata</taxon>
        <taxon>Vertebrata</taxon>
        <taxon>Euteleostomi</taxon>
        <taxon>Mammalia</taxon>
        <taxon>Eutheria</taxon>
        <taxon>Laurasiatheria</taxon>
        <taxon>Artiodactyla</taxon>
        <taxon>Ruminantia</taxon>
        <taxon>Pecora</taxon>
        <taxon>Cervidae</taxon>
        <taxon>Odocoileinae</taxon>
        <taxon>Rangifer</taxon>
    </lineage>
</organism>
<protein>
    <submittedName>
        <fullName evidence="1">Uncharacterized protein</fullName>
    </submittedName>
</protein>
<accession>A0AC59YGS7</accession>
<reference evidence="1" key="1">
    <citation type="submission" date="2023-05" db="EMBL/GenBank/DDBJ databases">
        <authorList>
            <consortium name="ELIXIR-Norway"/>
        </authorList>
    </citation>
    <scope>NUCLEOTIDE SEQUENCE</scope>
</reference>
<evidence type="ECO:0000313" key="1">
    <source>
        <dbReference type="EMBL" id="CAM9687955.1"/>
    </source>
</evidence>
<dbReference type="Proteomes" id="UP001162501">
    <property type="component" value="Chromosome 15"/>
</dbReference>
<proteinExistence type="predicted"/>
<reference evidence="1" key="2">
    <citation type="submission" date="2025-03" db="EMBL/GenBank/DDBJ databases">
        <authorList>
            <consortium name="ELIXIR-Norway"/>
            <consortium name="Elixir Norway"/>
        </authorList>
    </citation>
    <scope>NUCLEOTIDE SEQUENCE</scope>
</reference>
<gene>
    <name evidence="1" type="ORF">MRATA1EN22A_LOCUS6041</name>
</gene>
<evidence type="ECO:0000313" key="2">
    <source>
        <dbReference type="Proteomes" id="UP001162501"/>
    </source>
</evidence>
<sequence length="182" mass="18640">MRSAAKGAGRTGHAAPSPDPARAGGRGRPRGGPAGGRPAGSSPRRPASIKPSARQPARPGARGGGGARTPLPPGSRVPEGKRDPPESRGGPGPGRGRTPHPPRHGGRAAGTPSRNEALPGAFKSSKPHPIGLEEPKMPAQCVWSYFSRSSGQRKPDLWKDAHPPPLSILSPPPTPATSARRT</sequence>
<name>A0AC59YGS7_RANTA</name>